<dbReference type="InterPro" id="IPR002220">
    <property type="entry name" value="DapA-like"/>
</dbReference>
<comment type="similarity">
    <text evidence="2">Belongs to the DapA family.</text>
</comment>
<reference evidence="6" key="2">
    <citation type="submission" date="2020-08" db="EMBL/GenBank/DDBJ databases">
        <title>The Agave Microbiome: Exploring the role of microbial communities in plant adaptations to desert environments.</title>
        <authorList>
            <person name="Partida-Martinez L.P."/>
        </authorList>
    </citation>
    <scope>NUCLEOTIDE SEQUENCE [LARGE SCALE GENOMIC DNA]</scope>
    <source>
        <strain evidence="6">AT2.8</strain>
    </source>
</reference>
<dbReference type="Pfam" id="PF00701">
    <property type="entry name" value="DHDPS"/>
    <property type="match status" value="1"/>
</dbReference>
<dbReference type="EC" id="4.1.3.3" evidence="5"/>
<evidence type="ECO:0000313" key="5">
    <source>
        <dbReference type="EMBL" id="NYE03426.1"/>
    </source>
</evidence>
<evidence type="ECO:0000256" key="1">
    <source>
        <dbReference type="ARBA" id="ARBA00023239"/>
    </source>
</evidence>
<reference evidence="6" key="1">
    <citation type="submission" date="2020-07" db="EMBL/GenBank/DDBJ databases">
        <authorList>
            <person name="Partida-Martinez L."/>
            <person name="Huntemann M."/>
            <person name="Clum A."/>
            <person name="Wang J."/>
            <person name="Palaniappan K."/>
            <person name="Ritter S."/>
            <person name="Chen I.-M."/>
            <person name="Stamatis D."/>
            <person name="Reddy T."/>
            <person name="O'Malley R."/>
            <person name="Daum C."/>
            <person name="Shapiro N."/>
            <person name="Ivanova N."/>
            <person name="Kyrpides N."/>
            <person name="Woyke T."/>
        </authorList>
    </citation>
    <scope>NUCLEOTIDE SEQUENCE [LARGE SCALE GENOMIC DNA]</scope>
    <source>
        <strain evidence="6">AT2.8</strain>
    </source>
</reference>
<dbReference type="Gene3D" id="3.20.20.70">
    <property type="entry name" value="Aldolase class I"/>
    <property type="match status" value="1"/>
</dbReference>
<dbReference type="Proteomes" id="UP000548423">
    <property type="component" value="Unassembled WGS sequence"/>
</dbReference>
<dbReference type="GO" id="GO:0019262">
    <property type="term" value="P:N-acetylneuraminate catabolic process"/>
    <property type="evidence" value="ECO:0007669"/>
    <property type="project" value="TreeGrafter"/>
</dbReference>
<feature type="active site" description="Proton donor/acceptor" evidence="3">
    <location>
        <position position="140"/>
    </location>
</feature>
<dbReference type="PANTHER" id="PTHR42849">
    <property type="entry name" value="N-ACETYLNEURAMINATE LYASE"/>
    <property type="match status" value="1"/>
</dbReference>
<dbReference type="GO" id="GO:0008747">
    <property type="term" value="F:N-acetylneuraminate lyase activity"/>
    <property type="evidence" value="ECO:0007669"/>
    <property type="project" value="UniProtKB-EC"/>
</dbReference>
<dbReference type="AlphaFoldDB" id="A0A852T6E2"/>
<proteinExistence type="inferred from homology"/>
<organism evidence="5 6">
    <name type="scientific">Neobacillus niacini</name>
    <dbReference type="NCBI Taxonomy" id="86668"/>
    <lineage>
        <taxon>Bacteria</taxon>
        <taxon>Bacillati</taxon>
        <taxon>Bacillota</taxon>
        <taxon>Bacilli</taxon>
        <taxon>Bacillales</taxon>
        <taxon>Bacillaceae</taxon>
        <taxon>Neobacillus</taxon>
    </lineage>
</organism>
<comment type="caution">
    <text evidence="5">The sequence shown here is derived from an EMBL/GenBank/DDBJ whole genome shotgun (WGS) entry which is preliminary data.</text>
</comment>
<protein>
    <submittedName>
        <fullName evidence="5">N-acetylneuraminate lyase</fullName>
        <ecNumber evidence="5">4.1.3.3</ecNumber>
    </submittedName>
</protein>
<evidence type="ECO:0000313" key="6">
    <source>
        <dbReference type="Proteomes" id="UP000548423"/>
    </source>
</evidence>
<dbReference type="PANTHER" id="PTHR42849:SF1">
    <property type="entry name" value="N-ACETYLNEURAMINATE LYASE"/>
    <property type="match status" value="1"/>
</dbReference>
<evidence type="ECO:0000256" key="3">
    <source>
        <dbReference type="PIRSR" id="PIRSR001365-1"/>
    </source>
</evidence>
<sequence length="311" mass="34443">MKAWDLDQFKGVFVAMYSAYDEAGEVCEERVKKLARSYVNSGVTGLYVGGSSGEGILQTAEERKKVVEAVTEEVGRELTIIVHVGANSTKESKELAIHAEKCGAHAISAVPAIYYRLSEQSVEKHWQEMIDSTSLPFIIYNIPQTTGFNLTQSLFQKMAAQEKVIGIKMSGESVFDLQQFKANAGKEFLVYNGPDEQFLGGRIMGADGGIGGTYGVMPELFCVLDQLYKANEIEKAQKLQFEINSVIKKLLSYPSLYGACKYILSLRNIETGSPRLPLLPVTQQDHASLAKLNDTIQALINTYRNEVEKVY</sequence>
<dbReference type="PIRSF" id="PIRSF001365">
    <property type="entry name" value="DHDPS"/>
    <property type="match status" value="1"/>
</dbReference>
<evidence type="ECO:0000256" key="4">
    <source>
        <dbReference type="PIRSR" id="PIRSR001365-2"/>
    </source>
</evidence>
<gene>
    <name evidence="5" type="ORF">F4694_000145</name>
</gene>
<evidence type="ECO:0000256" key="2">
    <source>
        <dbReference type="PIRNR" id="PIRNR001365"/>
    </source>
</evidence>
<feature type="binding site" evidence="4">
    <location>
        <position position="210"/>
    </location>
    <ligand>
        <name>pyruvate</name>
        <dbReference type="ChEBI" id="CHEBI:15361"/>
    </ligand>
</feature>
<dbReference type="EMBL" id="JACCBX010000001">
    <property type="protein sequence ID" value="NYE03426.1"/>
    <property type="molecule type" value="Genomic_DNA"/>
</dbReference>
<dbReference type="InterPro" id="IPR013785">
    <property type="entry name" value="Aldolase_TIM"/>
</dbReference>
<accession>A0A852T6E2</accession>
<keyword evidence="1 2" id="KW-0456">Lyase</keyword>
<dbReference type="SUPFAM" id="SSF51569">
    <property type="entry name" value="Aldolase"/>
    <property type="match status" value="1"/>
</dbReference>
<feature type="active site" description="Schiff-base intermediate with substrate" evidence="3">
    <location>
        <position position="168"/>
    </location>
</feature>
<name>A0A852T6E2_9BACI</name>
<dbReference type="GO" id="GO:0005829">
    <property type="term" value="C:cytosol"/>
    <property type="evidence" value="ECO:0007669"/>
    <property type="project" value="TreeGrafter"/>
</dbReference>
<dbReference type="SMART" id="SM01130">
    <property type="entry name" value="DHDPS"/>
    <property type="match status" value="1"/>
</dbReference>
<dbReference type="PRINTS" id="PR00146">
    <property type="entry name" value="DHPICSNTHASE"/>
</dbReference>